<gene>
    <name evidence="1" type="ORF">E5333_12475</name>
</gene>
<dbReference type="AlphaFoldDB" id="A0A4S2FNA9"/>
<protein>
    <recommendedName>
        <fullName evidence="3">Lipoprotein</fullName>
    </recommendedName>
</protein>
<organism evidence="1 2">
    <name type="scientific">Muribaculum intestinale</name>
    <dbReference type="NCBI Taxonomy" id="1796646"/>
    <lineage>
        <taxon>Bacteria</taxon>
        <taxon>Pseudomonadati</taxon>
        <taxon>Bacteroidota</taxon>
        <taxon>Bacteroidia</taxon>
        <taxon>Bacteroidales</taxon>
        <taxon>Muribaculaceae</taxon>
        <taxon>Muribaculum</taxon>
    </lineage>
</organism>
<reference evidence="1 2" key="1">
    <citation type="submission" date="2019-04" db="EMBL/GenBank/DDBJ databases">
        <title>Microbes associate with the intestines of laboratory mice.</title>
        <authorList>
            <person name="Navarre W."/>
            <person name="Wong E."/>
            <person name="Huang K."/>
            <person name="Tropini C."/>
            <person name="Ng K."/>
            <person name="Yu B."/>
        </authorList>
    </citation>
    <scope>NUCLEOTIDE SEQUENCE [LARGE SCALE GENOMIC DNA]</scope>
    <source>
        <strain evidence="1 2">NM06_A21</strain>
    </source>
</reference>
<dbReference type="EMBL" id="SRYD01000059">
    <property type="protein sequence ID" value="TGY70564.1"/>
    <property type="molecule type" value="Genomic_DNA"/>
</dbReference>
<name>A0A4S2FNA9_9BACT</name>
<dbReference type="RefSeq" id="WP_123478323.1">
    <property type="nucleotide sequence ID" value="NZ_CAMQSA010000061.1"/>
</dbReference>
<comment type="caution">
    <text evidence="1">The sequence shown here is derived from an EMBL/GenBank/DDBJ whole genome shotgun (WGS) entry which is preliminary data.</text>
</comment>
<evidence type="ECO:0000313" key="1">
    <source>
        <dbReference type="EMBL" id="TGY70564.1"/>
    </source>
</evidence>
<sequence>MNRFIILLLLVLAIGCRPRYNENPPLSPLEIYKNMNDWVELDSTPYPKITFLSIGADTLNYTKAVRKYGVPVYEFFDTVIHGNNIKTDLPDYDLYPITLERDTVYVRRCWWFLSYRRMEYLYLVFEEHTDSLPAIYGYIY</sequence>
<evidence type="ECO:0008006" key="3">
    <source>
        <dbReference type="Google" id="ProtNLM"/>
    </source>
</evidence>
<dbReference type="PROSITE" id="PS51257">
    <property type="entry name" value="PROKAR_LIPOPROTEIN"/>
    <property type="match status" value="1"/>
</dbReference>
<dbReference type="Proteomes" id="UP000306630">
    <property type="component" value="Unassembled WGS sequence"/>
</dbReference>
<proteinExistence type="predicted"/>
<evidence type="ECO:0000313" key="2">
    <source>
        <dbReference type="Proteomes" id="UP000306630"/>
    </source>
</evidence>
<accession>A0A4S2FNA9</accession>